<keyword evidence="4" id="KW-0547">Nucleotide-binding</keyword>
<dbReference type="Gene3D" id="3.40.50.300">
    <property type="entry name" value="P-loop containing nucleotide triphosphate hydrolases"/>
    <property type="match status" value="3"/>
</dbReference>
<evidence type="ECO:0000256" key="7">
    <source>
        <dbReference type="ARBA" id="ARBA00022840"/>
    </source>
</evidence>
<reference evidence="16 17" key="2">
    <citation type="journal article" date="2015" name="Stand. Genomic Sci.">
        <title>Draft genome sequence of Cellulomonas carbonis T26(T) and comparative analysis of six Cellulomonas genomes.</title>
        <authorList>
            <person name="Zhuang W."/>
            <person name="Zhang S."/>
            <person name="Xia X."/>
            <person name="Wang G."/>
        </authorList>
    </citation>
    <scope>NUCLEOTIDE SEQUENCE [LARGE SCALE GENOMIC DNA]</scope>
    <source>
        <strain evidence="16 17">T26</strain>
    </source>
</reference>
<accession>A0A0A0BV36</accession>
<evidence type="ECO:0000256" key="2">
    <source>
        <dbReference type="ARBA" id="ARBA00022490"/>
    </source>
</evidence>
<dbReference type="GO" id="GO:0003677">
    <property type="term" value="F:DNA binding"/>
    <property type="evidence" value="ECO:0007669"/>
    <property type="project" value="UniProtKB-KW"/>
</dbReference>
<dbReference type="GO" id="GO:0005737">
    <property type="term" value="C:cytoplasm"/>
    <property type="evidence" value="ECO:0007669"/>
    <property type="project" value="UniProtKB-SubCell"/>
</dbReference>
<dbReference type="PROSITE" id="PS50893">
    <property type="entry name" value="ABC_TRANSPORTER_2"/>
    <property type="match status" value="1"/>
</dbReference>
<evidence type="ECO:0000256" key="14">
    <source>
        <dbReference type="SAM" id="MobiDB-lite"/>
    </source>
</evidence>
<dbReference type="InterPro" id="IPR003439">
    <property type="entry name" value="ABC_transporter-like_ATP-bd"/>
</dbReference>
<name>A0A0A0BV36_9CELL</name>
<keyword evidence="6" id="KW-0228">DNA excision</keyword>
<keyword evidence="8" id="KW-0267">Excision nuclease</keyword>
<evidence type="ECO:0000256" key="10">
    <source>
        <dbReference type="ARBA" id="ARBA00023204"/>
    </source>
</evidence>
<evidence type="ECO:0000256" key="3">
    <source>
        <dbReference type="ARBA" id="ARBA00022737"/>
    </source>
</evidence>
<evidence type="ECO:0000256" key="6">
    <source>
        <dbReference type="ARBA" id="ARBA00022769"/>
    </source>
</evidence>
<keyword evidence="2" id="KW-0963">Cytoplasm</keyword>
<dbReference type="GO" id="GO:0005524">
    <property type="term" value="F:ATP binding"/>
    <property type="evidence" value="ECO:0007669"/>
    <property type="project" value="UniProtKB-KW"/>
</dbReference>
<keyword evidence="5" id="KW-0227">DNA damage</keyword>
<dbReference type="InterPro" id="IPR027417">
    <property type="entry name" value="P-loop_NTPase"/>
</dbReference>
<evidence type="ECO:0000259" key="15">
    <source>
        <dbReference type="PROSITE" id="PS50893"/>
    </source>
</evidence>
<feature type="region of interest" description="Disordered" evidence="14">
    <location>
        <begin position="1"/>
        <end position="26"/>
    </location>
</feature>
<protein>
    <recommendedName>
        <fullName evidence="12">UvrABC system protein A</fullName>
    </recommendedName>
    <alternativeName>
        <fullName evidence="13">Excinuclease ABC subunit A</fullName>
    </alternativeName>
</protein>
<evidence type="ECO:0000256" key="9">
    <source>
        <dbReference type="ARBA" id="ARBA00023125"/>
    </source>
</evidence>
<evidence type="ECO:0000256" key="8">
    <source>
        <dbReference type="ARBA" id="ARBA00022881"/>
    </source>
</evidence>
<sequence length="802" mass="84785">MVTSTSTSRSESTATPTSSPDAHVADSHGLIRVHGARENNLKDVSIEIPKRRLTVFTGVSGSGKSSLVFDTIAAESQRMINETYSAFLQGFMPNLARPDVDVLEGLTTAIIVDQERMGANVRSTVGTATDVNALLRILFSRLGQPHIGSPQAFSFNVASISGVGQVKLEKGGVARAEKREFSITGGMCPRCEGMGSVNDVDLTQLYDASKAIAEGAITVPGYSADGWYGRIFGAVVPIDVPIERFTAKQLQEFLHGSPRKVKVEGVNLTYEGLVPRIQKSFLSKDVDTLQPHVRAFVERAVTFTTCPECDGTRLSEAARSSRIGGVSIADACAMQITDLATWVRGLDEPSVAPLLTALRETLDSFVEIGLGYLSLDRPSGTLSGGEAQRTKMIRHLGSSLTDVTYVFDEPTIGLHPHDIQRMNELLLRLRDKGNTVLVVEHKPEAIAIADHVVDLGPGAGSAGGEVVFEGTVEGLRSSGTLTGRHLDDRASLKPAVRTPTGALEIRGASTHNLQDVDVDIPLGVLVVVTGVAGSGKSSLIHGSVAGRDGVVTVDQGAIRGSRRSNPATYTGLLEPIRKAFAKANGVKPALFSANSEGACPVCNGAGVIYTDLGVMASVSTTCEQCEGRRFDASVLEYTLGGRDISEVLAMPVTEAEEFFRVGDARTPAAHAILDRLADVGLGYLTLGQPLTTLSGGERQRLKLATHMAGKGGVYVLDEPTTGLHLADVEQLLGLLDRLVDSGTSVVVIEHHQAVMAHADWIVDLGPGAGHDGGRVVFEGTPADLVAARSTLTGRHLAEYVGA</sequence>
<dbReference type="Pfam" id="PF00005">
    <property type="entry name" value="ABC_tran"/>
    <property type="match status" value="1"/>
</dbReference>
<evidence type="ECO:0000256" key="5">
    <source>
        <dbReference type="ARBA" id="ARBA00022763"/>
    </source>
</evidence>
<feature type="compositionally biased region" description="Low complexity" evidence="14">
    <location>
        <begin position="1"/>
        <end position="19"/>
    </location>
</feature>
<evidence type="ECO:0000313" key="17">
    <source>
        <dbReference type="Proteomes" id="UP000029839"/>
    </source>
</evidence>
<reference evidence="16 17" key="1">
    <citation type="submission" date="2013-08" db="EMBL/GenBank/DDBJ databases">
        <title>Genome sequencing of Cellulomonas carbonis T26.</title>
        <authorList>
            <person name="Chen F."/>
            <person name="Li Y."/>
            <person name="Wang G."/>
        </authorList>
    </citation>
    <scope>NUCLEOTIDE SEQUENCE [LARGE SCALE GENOMIC DNA]</scope>
    <source>
        <strain evidence="16 17">T26</strain>
    </source>
</reference>
<keyword evidence="7" id="KW-0067">ATP-binding</keyword>
<keyword evidence="3" id="KW-0677">Repeat</keyword>
<evidence type="ECO:0000256" key="1">
    <source>
        <dbReference type="ARBA" id="ARBA00004496"/>
    </source>
</evidence>
<keyword evidence="10" id="KW-0234">DNA repair</keyword>
<dbReference type="Gene3D" id="1.20.1580.10">
    <property type="entry name" value="ABC transporter ATPase like domain"/>
    <property type="match status" value="2"/>
</dbReference>
<gene>
    <name evidence="16" type="ORF">N868_06535</name>
</gene>
<dbReference type="PANTHER" id="PTHR43152:SF2">
    <property type="entry name" value="DRUG RESISTANCE ABC TRANSPORTER"/>
    <property type="match status" value="1"/>
</dbReference>
<dbReference type="EMBL" id="AXCY01000014">
    <property type="protein sequence ID" value="KGM11761.1"/>
    <property type="molecule type" value="Genomic_DNA"/>
</dbReference>
<dbReference type="AlphaFoldDB" id="A0A0A0BV36"/>
<dbReference type="GO" id="GO:0004518">
    <property type="term" value="F:nuclease activity"/>
    <property type="evidence" value="ECO:0007669"/>
    <property type="project" value="UniProtKB-KW"/>
</dbReference>
<proteinExistence type="inferred from homology"/>
<evidence type="ECO:0000313" key="16">
    <source>
        <dbReference type="EMBL" id="KGM11761.1"/>
    </source>
</evidence>
<organism evidence="16 17">
    <name type="scientific">Cellulomonas carbonis T26</name>
    <dbReference type="NCBI Taxonomy" id="947969"/>
    <lineage>
        <taxon>Bacteria</taxon>
        <taxon>Bacillati</taxon>
        <taxon>Actinomycetota</taxon>
        <taxon>Actinomycetes</taxon>
        <taxon>Micrococcales</taxon>
        <taxon>Cellulomonadaceae</taxon>
        <taxon>Cellulomonas</taxon>
    </lineage>
</organism>
<keyword evidence="17" id="KW-1185">Reference proteome</keyword>
<comment type="subcellular location">
    <subcellularLocation>
        <location evidence="1">Cytoplasm</location>
    </subcellularLocation>
</comment>
<dbReference type="Gene3D" id="1.10.8.280">
    <property type="entry name" value="ABC transporter ATPase domain-like"/>
    <property type="match status" value="1"/>
</dbReference>
<dbReference type="GO" id="GO:0006281">
    <property type="term" value="P:DNA repair"/>
    <property type="evidence" value="ECO:0007669"/>
    <property type="project" value="UniProtKB-KW"/>
</dbReference>
<evidence type="ECO:0000256" key="12">
    <source>
        <dbReference type="ARBA" id="ARBA00039316"/>
    </source>
</evidence>
<dbReference type="PANTHER" id="PTHR43152">
    <property type="entry name" value="UVRABC SYSTEM PROTEIN A"/>
    <property type="match status" value="1"/>
</dbReference>
<comment type="similarity">
    <text evidence="11">Belongs to the ABC transporter superfamily. UvrA family.</text>
</comment>
<dbReference type="RefSeq" id="WP_081978553.1">
    <property type="nucleotide sequence ID" value="NZ_AXCY01000014.1"/>
</dbReference>
<dbReference type="SUPFAM" id="SSF52540">
    <property type="entry name" value="P-loop containing nucleoside triphosphate hydrolases"/>
    <property type="match status" value="2"/>
</dbReference>
<keyword evidence="9" id="KW-0238">DNA-binding</keyword>
<evidence type="ECO:0000256" key="11">
    <source>
        <dbReference type="ARBA" id="ARBA00038000"/>
    </source>
</evidence>
<dbReference type="GO" id="GO:0016887">
    <property type="term" value="F:ATP hydrolysis activity"/>
    <property type="evidence" value="ECO:0007669"/>
    <property type="project" value="InterPro"/>
</dbReference>
<dbReference type="Proteomes" id="UP000029839">
    <property type="component" value="Unassembled WGS sequence"/>
</dbReference>
<comment type="caution">
    <text evidence="16">The sequence shown here is derived from an EMBL/GenBank/DDBJ whole genome shotgun (WGS) entry which is preliminary data.</text>
</comment>
<dbReference type="OrthoDB" id="9809851at2"/>
<evidence type="ECO:0000256" key="4">
    <source>
        <dbReference type="ARBA" id="ARBA00022741"/>
    </source>
</evidence>
<feature type="domain" description="ABC transporter" evidence="15">
    <location>
        <begin position="496"/>
        <end position="791"/>
    </location>
</feature>
<evidence type="ECO:0000256" key="13">
    <source>
        <dbReference type="ARBA" id="ARBA00042156"/>
    </source>
</evidence>